<dbReference type="SUPFAM" id="SSF53448">
    <property type="entry name" value="Nucleotide-diphospho-sugar transferases"/>
    <property type="match status" value="1"/>
</dbReference>
<dbReference type="EMBL" id="CP042436">
    <property type="protein sequence ID" value="QEC64359.1"/>
    <property type="molecule type" value="Genomic_DNA"/>
</dbReference>
<gene>
    <name evidence="5" type="ORF">FRZ54_17850</name>
</gene>
<feature type="domain" description="Glycosyltransferase 2-like" evidence="4">
    <location>
        <begin position="13"/>
        <end position="120"/>
    </location>
</feature>
<reference evidence="5 6" key="1">
    <citation type="journal article" date="2017" name="Curr. Microbiol.">
        <title>Mucilaginibacter ginsenosidivorans sp. nov., Isolated from Soil of Ginseng Field.</title>
        <authorList>
            <person name="Kim M.M."/>
            <person name="Siddiqi M.Z."/>
            <person name="Im W.T."/>
        </authorList>
    </citation>
    <scope>NUCLEOTIDE SEQUENCE [LARGE SCALE GENOMIC DNA]</scope>
    <source>
        <strain evidence="5 6">Gsoil 3017</strain>
    </source>
</reference>
<dbReference type="Proteomes" id="UP000321479">
    <property type="component" value="Chromosome"/>
</dbReference>
<dbReference type="InterPro" id="IPR001173">
    <property type="entry name" value="Glyco_trans_2-like"/>
</dbReference>
<dbReference type="Gene3D" id="3.90.550.10">
    <property type="entry name" value="Spore Coat Polysaccharide Biosynthesis Protein SpsA, Chain A"/>
    <property type="match status" value="1"/>
</dbReference>
<dbReference type="OrthoDB" id="9771846at2"/>
<dbReference type="Pfam" id="PF00535">
    <property type="entry name" value="Glycos_transf_2"/>
    <property type="match status" value="1"/>
</dbReference>
<keyword evidence="2" id="KW-0328">Glycosyltransferase</keyword>
<dbReference type="KEGG" id="mgin:FRZ54_17850"/>
<dbReference type="PANTHER" id="PTHR43179:SF12">
    <property type="entry name" value="GALACTOFURANOSYLTRANSFERASE GLFT2"/>
    <property type="match status" value="1"/>
</dbReference>
<evidence type="ECO:0000256" key="1">
    <source>
        <dbReference type="ARBA" id="ARBA00006739"/>
    </source>
</evidence>
<proteinExistence type="inferred from homology"/>
<evidence type="ECO:0000256" key="3">
    <source>
        <dbReference type="ARBA" id="ARBA00022679"/>
    </source>
</evidence>
<evidence type="ECO:0000313" key="6">
    <source>
        <dbReference type="Proteomes" id="UP000321479"/>
    </source>
</evidence>
<evidence type="ECO:0000313" key="5">
    <source>
        <dbReference type="EMBL" id="QEC64359.1"/>
    </source>
</evidence>
<protein>
    <submittedName>
        <fullName evidence="5">Glycosyltransferase family 2 protein</fullName>
    </submittedName>
</protein>
<organism evidence="5 6">
    <name type="scientific">Mucilaginibacter ginsenosidivorans</name>
    <dbReference type="NCBI Taxonomy" id="398053"/>
    <lineage>
        <taxon>Bacteria</taxon>
        <taxon>Pseudomonadati</taxon>
        <taxon>Bacteroidota</taxon>
        <taxon>Sphingobacteriia</taxon>
        <taxon>Sphingobacteriales</taxon>
        <taxon>Sphingobacteriaceae</taxon>
        <taxon>Mucilaginibacter</taxon>
    </lineage>
</organism>
<accession>A0A5B8UZD2</accession>
<name>A0A5B8UZD2_9SPHI</name>
<dbReference type="PANTHER" id="PTHR43179">
    <property type="entry name" value="RHAMNOSYLTRANSFERASE WBBL"/>
    <property type="match status" value="1"/>
</dbReference>
<evidence type="ECO:0000259" key="4">
    <source>
        <dbReference type="Pfam" id="PF00535"/>
    </source>
</evidence>
<dbReference type="AlphaFoldDB" id="A0A5B8UZD2"/>
<dbReference type="GO" id="GO:0016757">
    <property type="term" value="F:glycosyltransferase activity"/>
    <property type="evidence" value="ECO:0007669"/>
    <property type="project" value="UniProtKB-KW"/>
</dbReference>
<comment type="similarity">
    <text evidence="1">Belongs to the glycosyltransferase 2 family.</text>
</comment>
<evidence type="ECO:0000256" key="2">
    <source>
        <dbReference type="ARBA" id="ARBA00022676"/>
    </source>
</evidence>
<dbReference type="RefSeq" id="WP_147033092.1">
    <property type="nucleotide sequence ID" value="NZ_CP042436.1"/>
</dbReference>
<keyword evidence="6" id="KW-1185">Reference proteome</keyword>
<dbReference type="InterPro" id="IPR029044">
    <property type="entry name" value="Nucleotide-diphossugar_trans"/>
</dbReference>
<keyword evidence="3 5" id="KW-0808">Transferase</keyword>
<sequence length="288" mass="32306">MSATPLKIASLACSYNRKEKTVAFLKSLLSQKVPEGYTLDAYLLDDNSSDGTADYVRANFPSITLVEGTGSLYWAGGMRTVWTAARKKGDYDFYLLLNDDVRLFDDTIPRLLAAHKLSKYPQNVLVGTVKDDEKLTITYGGHKLIRRQTGKVVTVVPSDTELLECDLGNANIMLVDKATVEKIGILSDSFTHGLADFDYTLRAVKSGGKAWVAPGYYGYCINDHGKSWLPGSIPLKKRIAYLYSPTGISYKEYLLYTRRHFPLILPSVFVKAWLKTLFPILYDKFKKQ</sequence>